<evidence type="ECO:0000256" key="1">
    <source>
        <dbReference type="ARBA" id="ARBA00010996"/>
    </source>
</evidence>
<keyword evidence="5" id="KW-0472">Membrane</keyword>
<comment type="similarity">
    <text evidence="1">Belongs to the SCO1/2 family.</text>
</comment>
<dbReference type="RefSeq" id="WP_139367231.1">
    <property type="nucleotide sequence ID" value="NZ_FUWH01000016.1"/>
</dbReference>
<gene>
    <name evidence="7" type="ORF">SAMN04488132_11624</name>
</gene>
<evidence type="ECO:0000256" key="3">
    <source>
        <dbReference type="PIRSR" id="PIRSR603782-1"/>
    </source>
</evidence>
<dbReference type="Gene3D" id="3.40.30.10">
    <property type="entry name" value="Glutaredoxin"/>
    <property type="match status" value="1"/>
</dbReference>
<evidence type="ECO:0000256" key="5">
    <source>
        <dbReference type="SAM" id="Phobius"/>
    </source>
</evidence>
<reference evidence="7 8" key="1">
    <citation type="submission" date="2017-02" db="EMBL/GenBank/DDBJ databases">
        <authorList>
            <person name="Peterson S.W."/>
        </authorList>
    </citation>
    <scope>NUCLEOTIDE SEQUENCE [LARGE SCALE GENOMIC DNA]</scope>
    <source>
        <strain evidence="7 8">DSM 22335</strain>
    </source>
</reference>
<dbReference type="CDD" id="cd02968">
    <property type="entry name" value="SCO"/>
    <property type="match status" value="1"/>
</dbReference>
<sequence>MNIITANNRFILPFMAPAKKYPHLPRIIIPVLLILGITASIFVVRLVFFNKSKELPVLGEANHTVGAFSFTNQDGQTFTDKDVAGKIRVAEYFFTTCPGICPKMNTNLKSVYQAFKDQPDVVILSHTVDPVHDSVAVLKAYAGKYGVTDGRWQFLTGSKTALYDVAAAEYLLAATGDTTSIDNQFIHTQHVALVDQQNRIRGFYDATDPKKVEQLIADIRVLEKQ</sequence>
<evidence type="ECO:0000313" key="7">
    <source>
        <dbReference type="EMBL" id="SKA20733.1"/>
    </source>
</evidence>
<keyword evidence="2 3" id="KW-0186">Copper</keyword>
<keyword evidence="5" id="KW-0812">Transmembrane</keyword>
<dbReference type="Pfam" id="PF02630">
    <property type="entry name" value="SCO1-SenC"/>
    <property type="match status" value="1"/>
</dbReference>
<dbReference type="Proteomes" id="UP000190888">
    <property type="component" value="Unassembled WGS sequence"/>
</dbReference>
<organism evidence="7 8">
    <name type="scientific">Sediminibacterium ginsengisoli</name>
    <dbReference type="NCBI Taxonomy" id="413434"/>
    <lineage>
        <taxon>Bacteria</taxon>
        <taxon>Pseudomonadati</taxon>
        <taxon>Bacteroidota</taxon>
        <taxon>Chitinophagia</taxon>
        <taxon>Chitinophagales</taxon>
        <taxon>Chitinophagaceae</taxon>
        <taxon>Sediminibacterium</taxon>
    </lineage>
</organism>
<feature type="domain" description="Thioredoxin" evidence="6">
    <location>
        <begin position="59"/>
        <end position="225"/>
    </location>
</feature>
<feature type="disulfide bond" description="Redox-active" evidence="4">
    <location>
        <begin position="97"/>
        <end position="101"/>
    </location>
</feature>
<dbReference type="AlphaFoldDB" id="A0A1T4RXP2"/>
<feature type="binding site" evidence="3">
    <location>
        <position position="187"/>
    </location>
    <ligand>
        <name>Cu cation</name>
        <dbReference type="ChEBI" id="CHEBI:23378"/>
    </ligand>
</feature>
<feature type="binding site" evidence="3">
    <location>
        <position position="97"/>
    </location>
    <ligand>
        <name>Cu cation</name>
        <dbReference type="ChEBI" id="CHEBI:23378"/>
    </ligand>
</feature>
<keyword evidence="8" id="KW-1185">Reference proteome</keyword>
<dbReference type="InterPro" id="IPR013766">
    <property type="entry name" value="Thioredoxin_domain"/>
</dbReference>
<keyword evidence="4" id="KW-1015">Disulfide bond</keyword>
<dbReference type="SUPFAM" id="SSF52833">
    <property type="entry name" value="Thioredoxin-like"/>
    <property type="match status" value="1"/>
</dbReference>
<dbReference type="PANTHER" id="PTHR12151">
    <property type="entry name" value="ELECTRON TRANSPORT PROTIN SCO1/SENC FAMILY MEMBER"/>
    <property type="match status" value="1"/>
</dbReference>
<evidence type="ECO:0000313" key="8">
    <source>
        <dbReference type="Proteomes" id="UP000190888"/>
    </source>
</evidence>
<dbReference type="InterPro" id="IPR036249">
    <property type="entry name" value="Thioredoxin-like_sf"/>
</dbReference>
<evidence type="ECO:0000256" key="2">
    <source>
        <dbReference type="ARBA" id="ARBA00023008"/>
    </source>
</evidence>
<dbReference type="STRING" id="413434.SAMN04488132_11624"/>
<dbReference type="InterPro" id="IPR003782">
    <property type="entry name" value="SCO1/SenC"/>
</dbReference>
<name>A0A1T4RXP2_9BACT</name>
<proteinExistence type="inferred from homology"/>
<keyword evidence="3" id="KW-0479">Metal-binding</keyword>
<dbReference type="PANTHER" id="PTHR12151:SF25">
    <property type="entry name" value="LINALOOL DEHYDRATASE_ISOMERASE DOMAIN-CONTAINING PROTEIN"/>
    <property type="match status" value="1"/>
</dbReference>
<dbReference type="EMBL" id="FUWH01000016">
    <property type="protein sequence ID" value="SKA20733.1"/>
    <property type="molecule type" value="Genomic_DNA"/>
</dbReference>
<evidence type="ECO:0000256" key="4">
    <source>
        <dbReference type="PIRSR" id="PIRSR603782-2"/>
    </source>
</evidence>
<feature type="transmembrane region" description="Helical" evidence="5">
    <location>
        <begin position="27"/>
        <end position="48"/>
    </location>
</feature>
<feature type="binding site" evidence="3">
    <location>
        <position position="101"/>
    </location>
    <ligand>
        <name>Cu cation</name>
        <dbReference type="ChEBI" id="CHEBI:23378"/>
    </ligand>
</feature>
<dbReference type="OrthoDB" id="9811998at2"/>
<dbReference type="PROSITE" id="PS51352">
    <property type="entry name" value="THIOREDOXIN_2"/>
    <property type="match status" value="1"/>
</dbReference>
<evidence type="ECO:0000259" key="6">
    <source>
        <dbReference type="PROSITE" id="PS51352"/>
    </source>
</evidence>
<accession>A0A1T4RXP2</accession>
<dbReference type="GO" id="GO:0046872">
    <property type="term" value="F:metal ion binding"/>
    <property type="evidence" value="ECO:0007669"/>
    <property type="project" value="UniProtKB-KW"/>
</dbReference>
<protein>
    <submittedName>
        <fullName evidence="7">Protein SCO1/2</fullName>
    </submittedName>
</protein>
<keyword evidence="5" id="KW-1133">Transmembrane helix</keyword>